<evidence type="ECO:0000256" key="6">
    <source>
        <dbReference type="RuleBase" id="RU004178"/>
    </source>
</evidence>
<keyword evidence="11" id="KW-1185">Reference proteome</keyword>
<comment type="catalytic activity">
    <reaction evidence="5">
        <text>N-terminal glycyl-[protein] + tetradecanoyl-CoA = N-tetradecanoylglycyl-[protein] + CoA + H(+)</text>
        <dbReference type="Rhea" id="RHEA:15521"/>
        <dbReference type="Rhea" id="RHEA-COMP:12666"/>
        <dbReference type="Rhea" id="RHEA-COMP:12667"/>
        <dbReference type="ChEBI" id="CHEBI:15378"/>
        <dbReference type="ChEBI" id="CHEBI:57287"/>
        <dbReference type="ChEBI" id="CHEBI:57385"/>
        <dbReference type="ChEBI" id="CHEBI:64723"/>
        <dbReference type="ChEBI" id="CHEBI:133050"/>
        <dbReference type="EC" id="2.3.1.97"/>
    </reaction>
</comment>
<dbReference type="PIRSF" id="PIRSF015892">
    <property type="entry name" value="N-myristl_transf"/>
    <property type="match status" value="1"/>
</dbReference>
<dbReference type="EMBL" id="JAPWDV010000001">
    <property type="protein sequence ID" value="KAJ6224308.1"/>
    <property type="molecule type" value="Genomic_DNA"/>
</dbReference>
<comment type="caution">
    <text evidence="10">The sequence shown here is derived from an EMBL/GenBank/DDBJ whole genome shotgun (WGS) entry which is preliminary data.</text>
</comment>
<accession>A0A9Q0MFR0</accession>
<reference evidence="10" key="1">
    <citation type="submission" date="2022-12" db="EMBL/GenBank/DDBJ databases">
        <title>Genome assemblies of Blomia tropicalis.</title>
        <authorList>
            <person name="Cui Y."/>
        </authorList>
    </citation>
    <scope>NUCLEOTIDE SEQUENCE</scope>
    <source>
        <tissue evidence="10">Adult mites</tissue>
    </source>
</reference>
<gene>
    <name evidence="10" type="ORF">RDWZM_002853</name>
</gene>
<dbReference type="Pfam" id="PF01233">
    <property type="entry name" value="NMT"/>
    <property type="match status" value="1"/>
</dbReference>
<dbReference type="InterPro" id="IPR022677">
    <property type="entry name" value="NMT_C"/>
</dbReference>
<evidence type="ECO:0000313" key="11">
    <source>
        <dbReference type="Proteomes" id="UP001142055"/>
    </source>
</evidence>
<evidence type="ECO:0000256" key="1">
    <source>
        <dbReference type="ARBA" id="ARBA00009469"/>
    </source>
</evidence>
<dbReference type="PANTHER" id="PTHR11377">
    <property type="entry name" value="N-MYRISTOYL TRANSFERASE"/>
    <property type="match status" value="1"/>
</dbReference>
<evidence type="ECO:0000256" key="4">
    <source>
        <dbReference type="ARBA" id="ARBA00023315"/>
    </source>
</evidence>
<evidence type="ECO:0000256" key="2">
    <source>
        <dbReference type="ARBA" id="ARBA00012923"/>
    </source>
</evidence>
<dbReference type="OrthoDB" id="60315at2759"/>
<dbReference type="PROSITE" id="PS00976">
    <property type="entry name" value="NMT_2"/>
    <property type="match status" value="1"/>
</dbReference>
<keyword evidence="3 5" id="KW-0808">Transferase</keyword>
<organism evidence="10 11">
    <name type="scientific">Blomia tropicalis</name>
    <name type="common">Mite</name>
    <dbReference type="NCBI Taxonomy" id="40697"/>
    <lineage>
        <taxon>Eukaryota</taxon>
        <taxon>Metazoa</taxon>
        <taxon>Ecdysozoa</taxon>
        <taxon>Arthropoda</taxon>
        <taxon>Chelicerata</taxon>
        <taxon>Arachnida</taxon>
        <taxon>Acari</taxon>
        <taxon>Acariformes</taxon>
        <taxon>Sarcoptiformes</taxon>
        <taxon>Astigmata</taxon>
        <taxon>Glycyphagoidea</taxon>
        <taxon>Echimyopodidae</taxon>
        <taxon>Blomia</taxon>
    </lineage>
</organism>
<dbReference type="OMA" id="GWKRDWH"/>
<dbReference type="GO" id="GO:0005737">
    <property type="term" value="C:cytoplasm"/>
    <property type="evidence" value="ECO:0007669"/>
    <property type="project" value="TreeGrafter"/>
</dbReference>
<feature type="domain" description="Glycylpeptide N-tetradecanoyltransferase C-terminal" evidence="9">
    <location>
        <begin position="299"/>
        <end position="487"/>
    </location>
</feature>
<dbReference type="Pfam" id="PF02799">
    <property type="entry name" value="NMT_C"/>
    <property type="match status" value="1"/>
</dbReference>
<dbReference type="Gene3D" id="3.40.630.170">
    <property type="match status" value="1"/>
</dbReference>
<dbReference type="Proteomes" id="UP001142055">
    <property type="component" value="Chromosome 1"/>
</dbReference>
<feature type="region of interest" description="Disordered" evidence="7">
    <location>
        <begin position="1"/>
        <end position="57"/>
    </location>
</feature>
<dbReference type="InterPro" id="IPR016181">
    <property type="entry name" value="Acyl_CoA_acyltransferase"/>
</dbReference>
<comment type="function">
    <text evidence="5">Adds a myristoyl group to the N-terminal glycine residue of certain cellular proteins.</text>
</comment>
<proteinExistence type="inferred from homology"/>
<evidence type="ECO:0000259" key="8">
    <source>
        <dbReference type="Pfam" id="PF01233"/>
    </source>
</evidence>
<dbReference type="PANTHER" id="PTHR11377:SF5">
    <property type="entry name" value="GLYCYLPEPTIDE N-TETRADECANOYLTRANSFERASE"/>
    <property type="match status" value="1"/>
</dbReference>
<name>A0A9Q0MFR0_BLOTA</name>
<feature type="compositionally biased region" description="Basic and acidic residues" evidence="7">
    <location>
        <begin position="14"/>
        <end position="24"/>
    </location>
</feature>
<protein>
    <recommendedName>
        <fullName evidence="2 5">Glycylpeptide N-tetradecanoyltransferase</fullName>
        <ecNumber evidence="2 5">2.3.1.97</ecNumber>
    </recommendedName>
</protein>
<evidence type="ECO:0000256" key="3">
    <source>
        <dbReference type="ARBA" id="ARBA00022679"/>
    </source>
</evidence>
<evidence type="ECO:0000256" key="5">
    <source>
        <dbReference type="RuleBase" id="RU000586"/>
    </source>
</evidence>
<dbReference type="EC" id="2.3.1.97" evidence="2 5"/>
<dbReference type="InterPro" id="IPR022678">
    <property type="entry name" value="NMT_CS"/>
</dbReference>
<evidence type="ECO:0000256" key="7">
    <source>
        <dbReference type="SAM" id="MobiDB-lite"/>
    </source>
</evidence>
<dbReference type="FunFam" id="3.40.630.170:FF:000001">
    <property type="entry name" value="Glycylpeptide N-tetradecanoyltransferase"/>
    <property type="match status" value="1"/>
</dbReference>
<keyword evidence="4 5" id="KW-0012">Acyltransferase</keyword>
<feature type="compositionally biased region" description="Polar residues" evidence="7">
    <location>
        <begin position="44"/>
        <end position="57"/>
    </location>
</feature>
<feature type="domain" description="Glycylpeptide N-tetradecanoyltransferase N-terminal" evidence="8">
    <location>
        <begin position="120"/>
        <end position="285"/>
    </location>
</feature>
<evidence type="ECO:0000259" key="9">
    <source>
        <dbReference type="Pfam" id="PF02799"/>
    </source>
</evidence>
<comment type="similarity">
    <text evidence="1 6">Belongs to the NMT family.</text>
</comment>
<dbReference type="SUPFAM" id="SSF55729">
    <property type="entry name" value="Acyl-CoA N-acyltransferases (Nat)"/>
    <property type="match status" value="2"/>
</dbReference>
<dbReference type="InterPro" id="IPR000903">
    <property type="entry name" value="NMT"/>
</dbReference>
<evidence type="ECO:0000313" key="10">
    <source>
        <dbReference type="EMBL" id="KAJ6224308.1"/>
    </source>
</evidence>
<dbReference type="GO" id="GO:0004379">
    <property type="term" value="F:glycylpeptide N-tetradecanoyltransferase activity"/>
    <property type="evidence" value="ECO:0007669"/>
    <property type="project" value="UniProtKB-EC"/>
</dbReference>
<dbReference type="AlphaFoldDB" id="A0A9Q0MFR0"/>
<sequence length="494" mass="56134">MSDSVQDNLPESIIVDKGDSKNEEANNNESVANGLLVNNKEPATGSSGISLEKNSNDSLISESKKVENLQKALEFFKLAQQNQALVQPKTVEDAKKKKFEFWETQPVPKITEEISDVNEPIDTNEDVSKVRKEGLPLPDGFVWTSIDIDNENELKELYTLLYENYVEDDDNMFRFNYSPEFLRWVLKPPGWRMDWFTALRVAPKAGSTKNGKLVGFVSAIPTTVRVYDKVIKAVEINFLCVHKKLRSKRMAPVLIKEVTRRVNLNGIWQALYTAGVYIPKPISTCRYYHRSLNPKKLIDVGFSSLTRNMNMSRTVKLYRLPETTLIEGLRPLDPKKDLKQVALLMKEHMKKFDLAPQFSNEELAHWLTPIPDVISSYVVEKSKSGSNKKEIVAFFSFYILPSTVMNHKTYKDVKAAYSFYNVTTGDISLNDLMQDALIVAKNAGLDVFNALNQMENNSFLQNLKFGSGDGSLHYYLFNWKCSPLDPSKVGVVLQ</sequence>
<dbReference type="InterPro" id="IPR022676">
    <property type="entry name" value="NMT_N"/>
</dbReference>
<dbReference type="PROSITE" id="PS00975">
    <property type="entry name" value="NMT_1"/>
    <property type="match status" value="1"/>
</dbReference>